<dbReference type="Gene3D" id="1.10.10.60">
    <property type="entry name" value="Homeodomain-like"/>
    <property type="match status" value="2"/>
</dbReference>
<dbReference type="GO" id="GO:0043565">
    <property type="term" value="F:sequence-specific DNA binding"/>
    <property type="evidence" value="ECO:0007669"/>
    <property type="project" value="InterPro"/>
</dbReference>
<dbReference type="PANTHER" id="PTHR43280">
    <property type="entry name" value="ARAC-FAMILY TRANSCRIPTIONAL REGULATOR"/>
    <property type="match status" value="1"/>
</dbReference>
<gene>
    <name evidence="6" type="ORF">SAMN05421786_104105</name>
</gene>
<protein>
    <submittedName>
        <fullName evidence="6">Helix-turn-helix domain-containing protein</fullName>
    </submittedName>
</protein>
<dbReference type="EMBL" id="FTOL01000004">
    <property type="protein sequence ID" value="SIT02396.1"/>
    <property type="molecule type" value="Genomic_DNA"/>
</dbReference>
<keyword evidence="4" id="KW-1133">Transmembrane helix</keyword>
<dbReference type="STRING" id="373668.SAMN05421786_104105"/>
<name>A0A1N7NVT7_9FLAO</name>
<keyword evidence="4" id="KW-0812">Transmembrane</keyword>
<proteinExistence type="predicted"/>
<feature type="transmembrane region" description="Helical" evidence="4">
    <location>
        <begin position="335"/>
        <end position="353"/>
    </location>
</feature>
<evidence type="ECO:0000313" key="7">
    <source>
        <dbReference type="Proteomes" id="UP000186744"/>
    </source>
</evidence>
<dbReference type="InterPro" id="IPR009057">
    <property type="entry name" value="Homeodomain-like_sf"/>
</dbReference>
<dbReference type="AlphaFoldDB" id="A0A1N7NVT7"/>
<sequence length="523" mass="61130">MVLFLIVLCPAIIRGQSGPDFNILTDRAFQKLYQNPEDCIRYSQSLLISEKNIEHKTILRKTISWAYAMQGNYVQAVNTSNQKEDDSQEVKQSRFVRVFGNFNLADQYQNLGLYEQSRNIIAGILADQDLLTSKNLKERMTLSKLYQLQAINDGVSKKYGEALKNFDISDQYLDYDNEENKITRQENTIFRALYLMRANRREESKKLLDEVIHEIENQGDYAFLAAFAYEALSQYYFSKEDYHTAIHYLEKGFSRIEDLPYNDLKLIFYELFTENYLALNNGEKYSYYNNLYSDLKNKLDSNRKEGIQYIVKLLEIYHKKNIEYQKQNKSIQVKIIISITLFLILGTIVGFYYEQRRGKDLRKQLVFFEGQRKREISASISIAHEEPLIKVNKTSEKDQAKVSKEKETEILEKLKEWELTDNYLNKNMSISILSAETGINTKYLSEVINNNKGKNFNGYINELRINHIASLLRTDPAYLNYKVSYLAEYTGFSSHGAFTNVFKSITGMSPNHYIQEIIKNKKS</sequence>
<reference evidence="7" key="1">
    <citation type="submission" date="2017-01" db="EMBL/GenBank/DDBJ databases">
        <authorList>
            <person name="Varghese N."/>
            <person name="Submissions S."/>
        </authorList>
    </citation>
    <scope>NUCLEOTIDE SEQUENCE [LARGE SCALE GENOMIC DNA]</scope>
    <source>
        <strain evidence="7">DSM 18017</strain>
    </source>
</reference>
<keyword evidence="7" id="KW-1185">Reference proteome</keyword>
<keyword evidence="1" id="KW-0805">Transcription regulation</keyword>
<accession>A0A1N7NVT7</accession>
<dbReference type="Pfam" id="PF12833">
    <property type="entry name" value="HTH_18"/>
    <property type="match status" value="1"/>
</dbReference>
<feature type="domain" description="HTH araC/xylS-type" evidence="5">
    <location>
        <begin position="414"/>
        <end position="516"/>
    </location>
</feature>
<evidence type="ECO:0000256" key="3">
    <source>
        <dbReference type="ARBA" id="ARBA00023163"/>
    </source>
</evidence>
<dbReference type="Proteomes" id="UP000186744">
    <property type="component" value="Unassembled WGS sequence"/>
</dbReference>
<evidence type="ECO:0000256" key="1">
    <source>
        <dbReference type="ARBA" id="ARBA00023015"/>
    </source>
</evidence>
<evidence type="ECO:0000259" key="5">
    <source>
        <dbReference type="PROSITE" id="PS01124"/>
    </source>
</evidence>
<evidence type="ECO:0000313" key="6">
    <source>
        <dbReference type="EMBL" id="SIT02396.1"/>
    </source>
</evidence>
<dbReference type="PANTHER" id="PTHR43280:SF2">
    <property type="entry name" value="HTH-TYPE TRANSCRIPTIONAL REGULATOR EXSA"/>
    <property type="match status" value="1"/>
</dbReference>
<evidence type="ECO:0000256" key="2">
    <source>
        <dbReference type="ARBA" id="ARBA00023125"/>
    </source>
</evidence>
<dbReference type="GO" id="GO:0003700">
    <property type="term" value="F:DNA-binding transcription factor activity"/>
    <property type="evidence" value="ECO:0007669"/>
    <property type="project" value="InterPro"/>
</dbReference>
<dbReference type="SUPFAM" id="SSF46689">
    <property type="entry name" value="Homeodomain-like"/>
    <property type="match status" value="1"/>
</dbReference>
<keyword evidence="4" id="KW-0472">Membrane</keyword>
<dbReference type="RefSeq" id="WP_167369984.1">
    <property type="nucleotide sequence ID" value="NZ_FTOL01000004.1"/>
</dbReference>
<keyword evidence="2" id="KW-0238">DNA-binding</keyword>
<dbReference type="InterPro" id="IPR018060">
    <property type="entry name" value="HTH_AraC"/>
</dbReference>
<dbReference type="PROSITE" id="PS01124">
    <property type="entry name" value="HTH_ARAC_FAMILY_2"/>
    <property type="match status" value="1"/>
</dbReference>
<keyword evidence="3" id="KW-0804">Transcription</keyword>
<dbReference type="SMART" id="SM00342">
    <property type="entry name" value="HTH_ARAC"/>
    <property type="match status" value="1"/>
</dbReference>
<organism evidence="6 7">
    <name type="scientific">Chryseobacterium ureilyticum</name>
    <dbReference type="NCBI Taxonomy" id="373668"/>
    <lineage>
        <taxon>Bacteria</taxon>
        <taxon>Pseudomonadati</taxon>
        <taxon>Bacteroidota</taxon>
        <taxon>Flavobacteriia</taxon>
        <taxon>Flavobacteriales</taxon>
        <taxon>Weeksellaceae</taxon>
        <taxon>Chryseobacterium group</taxon>
        <taxon>Chryseobacterium</taxon>
    </lineage>
</organism>
<evidence type="ECO:0000256" key="4">
    <source>
        <dbReference type="SAM" id="Phobius"/>
    </source>
</evidence>